<keyword evidence="1" id="KW-0732">Signal</keyword>
<organism evidence="2 3">
    <name type="scientific">Thyridium curvatum</name>
    <dbReference type="NCBI Taxonomy" id="1093900"/>
    <lineage>
        <taxon>Eukaryota</taxon>
        <taxon>Fungi</taxon>
        <taxon>Dikarya</taxon>
        <taxon>Ascomycota</taxon>
        <taxon>Pezizomycotina</taxon>
        <taxon>Sordariomycetes</taxon>
        <taxon>Sordariomycetidae</taxon>
        <taxon>Thyridiales</taxon>
        <taxon>Thyridiaceae</taxon>
        <taxon>Thyridium</taxon>
    </lineage>
</organism>
<dbReference type="AlphaFoldDB" id="A0A507B0I7"/>
<sequence length="135" mass="14120">MKFIVAAVALAATALAAPSVEARDTAACKFGQYRCSADGKAIVQCDVQGHWVTIGDCPNGSSCHPIQGIPYCTKKVAKRQDSGYCANPGTYSCSSDGQGIDVCDSQNQIQFNGPCLDGSHCGYLNGQPYCLDSSV</sequence>
<feature type="chain" id="PRO_5021229568" evidence="1">
    <location>
        <begin position="23"/>
        <end position="135"/>
    </location>
</feature>
<evidence type="ECO:0000313" key="3">
    <source>
        <dbReference type="Proteomes" id="UP000319257"/>
    </source>
</evidence>
<feature type="signal peptide" evidence="1">
    <location>
        <begin position="1"/>
        <end position="22"/>
    </location>
</feature>
<dbReference type="InParanoid" id="A0A507B0I7"/>
<dbReference type="OrthoDB" id="4611802at2759"/>
<dbReference type="Proteomes" id="UP000319257">
    <property type="component" value="Unassembled WGS sequence"/>
</dbReference>
<dbReference type="GeneID" id="41973590"/>
<dbReference type="EMBL" id="SKBQ01000034">
    <property type="protein sequence ID" value="TPX13413.1"/>
    <property type="molecule type" value="Genomic_DNA"/>
</dbReference>
<keyword evidence="3" id="KW-1185">Reference proteome</keyword>
<proteinExistence type="predicted"/>
<accession>A0A507B0I7</accession>
<comment type="caution">
    <text evidence="2">The sequence shown here is derived from an EMBL/GenBank/DDBJ whole genome shotgun (WGS) entry which is preliminary data.</text>
</comment>
<evidence type="ECO:0000256" key="1">
    <source>
        <dbReference type="SAM" id="SignalP"/>
    </source>
</evidence>
<protein>
    <submittedName>
        <fullName evidence="2">Uncharacterized protein</fullName>
    </submittedName>
</protein>
<evidence type="ECO:0000313" key="2">
    <source>
        <dbReference type="EMBL" id="TPX13413.1"/>
    </source>
</evidence>
<reference evidence="2 3" key="1">
    <citation type="submission" date="2019-06" db="EMBL/GenBank/DDBJ databases">
        <title>Draft genome sequence of the filamentous fungus Phialemoniopsis curvata isolated from diesel fuel.</title>
        <authorList>
            <person name="Varaljay V.A."/>
            <person name="Lyon W.J."/>
            <person name="Crouch A.L."/>
            <person name="Drake C.E."/>
            <person name="Hollomon J.M."/>
            <person name="Nadeau L.J."/>
            <person name="Nunn H.S."/>
            <person name="Stevenson B.S."/>
            <person name="Bojanowski C.L."/>
            <person name="Crookes-Goodson W.J."/>
        </authorList>
    </citation>
    <scope>NUCLEOTIDE SEQUENCE [LARGE SCALE GENOMIC DNA]</scope>
    <source>
        <strain evidence="2 3">D216</strain>
    </source>
</reference>
<dbReference type="RefSeq" id="XP_030995124.1">
    <property type="nucleotide sequence ID" value="XM_031140743.1"/>
</dbReference>
<name>A0A507B0I7_9PEZI</name>
<gene>
    <name evidence="2" type="ORF">E0L32_006143</name>
</gene>